<dbReference type="SUPFAM" id="SSF50199">
    <property type="entry name" value="Staphylococcal nuclease"/>
    <property type="match status" value="1"/>
</dbReference>
<feature type="signal peptide" evidence="4">
    <location>
        <begin position="1"/>
        <end position="18"/>
    </location>
</feature>
<evidence type="ECO:0000259" key="5">
    <source>
        <dbReference type="PROSITE" id="PS50830"/>
    </source>
</evidence>
<dbReference type="InterPro" id="IPR016071">
    <property type="entry name" value="Staphylococal_nuclease_OB-fold"/>
</dbReference>
<keyword evidence="7" id="KW-1185">Reference proteome</keyword>
<feature type="chain" id="PRO_5012259742" evidence="4">
    <location>
        <begin position="19"/>
        <end position="169"/>
    </location>
</feature>
<dbReference type="RefSeq" id="WP_161492003.1">
    <property type="nucleotide sequence ID" value="NZ_CP021416.1"/>
</dbReference>
<keyword evidence="3 6" id="KW-0378">Hydrolase</keyword>
<evidence type="ECO:0000256" key="1">
    <source>
        <dbReference type="ARBA" id="ARBA00022722"/>
    </source>
</evidence>
<evidence type="ECO:0000313" key="6">
    <source>
        <dbReference type="EMBL" id="ARU48408.1"/>
    </source>
</evidence>
<dbReference type="GO" id="GO:0004519">
    <property type="term" value="F:endonuclease activity"/>
    <property type="evidence" value="ECO:0007669"/>
    <property type="project" value="UniProtKB-KW"/>
</dbReference>
<reference evidence="7" key="1">
    <citation type="submission" date="2017-05" db="EMBL/GenBank/DDBJ databases">
        <title>Dechlorination kinetics govern the competition between two new strains of the genus Sulfurospirillum.</title>
        <authorList>
            <person name="Buttet G.F."/>
            <person name="Murray A.M."/>
            <person name="Goris T."/>
            <person name="Burion M."/>
            <person name="Lin B."/>
            <person name="Rolle M."/>
            <person name="Maillard J."/>
        </authorList>
    </citation>
    <scope>NUCLEOTIDE SEQUENCE [LARGE SCALE GENOMIC DNA]</scope>
    <source>
        <strain evidence="7">SL2-1</strain>
    </source>
</reference>
<dbReference type="Gene3D" id="2.40.50.90">
    <property type="match status" value="1"/>
</dbReference>
<dbReference type="SMART" id="SM00318">
    <property type="entry name" value="SNc"/>
    <property type="match status" value="1"/>
</dbReference>
<name>A0A1Y0HK08_9BACT</name>
<dbReference type="GO" id="GO:0016787">
    <property type="term" value="F:hydrolase activity"/>
    <property type="evidence" value="ECO:0007669"/>
    <property type="project" value="UniProtKB-KW"/>
</dbReference>
<dbReference type="Proteomes" id="UP000196005">
    <property type="component" value="Chromosome"/>
</dbReference>
<evidence type="ECO:0000256" key="2">
    <source>
        <dbReference type="ARBA" id="ARBA00022759"/>
    </source>
</evidence>
<gene>
    <name evidence="6" type="ORF">Sdiek1_1242</name>
</gene>
<evidence type="ECO:0000256" key="3">
    <source>
        <dbReference type="ARBA" id="ARBA00022801"/>
    </source>
</evidence>
<dbReference type="PANTHER" id="PTHR12302:SF3">
    <property type="entry name" value="SERINE_THREONINE-PROTEIN KINASE 31"/>
    <property type="match status" value="1"/>
</dbReference>
<dbReference type="EMBL" id="CP021416">
    <property type="protein sequence ID" value="ARU48408.1"/>
    <property type="molecule type" value="Genomic_DNA"/>
</dbReference>
<dbReference type="PROSITE" id="PS50830">
    <property type="entry name" value="TNASE_3"/>
    <property type="match status" value="1"/>
</dbReference>
<dbReference type="EC" id="3.1.31.-" evidence="6"/>
<organism evidence="6 7">
    <name type="scientific">Sulfurospirillum diekertiae</name>
    <dbReference type="NCBI Taxonomy" id="1854492"/>
    <lineage>
        <taxon>Bacteria</taxon>
        <taxon>Pseudomonadati</taxon>
        <taxon>Campylobacterota</taxon>
        <taxon>Epsilonproteobacteria</taxon>
        <taxon>Campylobacterales</taxon>
        <taxon>Sulfurospirillaceae</taxon>
        <taxon>Sulfurospirillum</taxon>
    </lineage>
</organism>
<accession>A0A1Y0HK08</accession>
<evidence type="ECO:0000313" key="7">
    <source>
        <dbReference type="Proteomes" id="UP000196005"/>
    </source>
</evidence>
<feature type="domain" description="TNase-like" evidence="5">
    <location>
        <begin position="19"/>
        <end position="159"/>
    </location>
</feature>
<dbReference type="Pfam" id="PF00565">
    <property type="entry name" value="SNase"/>
    <property type="match status" value="1"/>
</dbReference>
<keyword evidence="2 6" id="KW-0255">Endonuclease</keyword>
<proteinExistence type="predicted"/>
<protein>
    <submittedName>
        <fullName evidence="6">Endonuclease YhcR</fullName>
        <ecNumber evidence="6">3.1.31.-</ecNumber>
    </submittedName>
</protein>
<keyword evidence="4" id="KW-0732">Signal</keyword>
<sequence length="169" mass="18734">MFKKLIIVSMLATFPLLAAESTGVVTKISDGSTLHMVLGQSEETIKILYIDVPEKFSNAKLNRDAKKLGVPAKDIQELGKLASDYASKFFKKGDKVIVESDKKDQAGRILATVNKNSVDYSLQMIEDGFACINKKAAYPGELEKALKNAKEEKKGLWAINYDIMNKLCR</sequence>
<keyword evidence="1" id="KW-0540">Nuclease</keyword>
<dbReference type="KEGG" id="suls:Sdiek1_1242"/>
<dbReference type="PANTHER" id="PTHR12302">
    <property type="entry name" value="EBNA2 BINDING PROTEIN P100"/>
    <property type="match status" value="1"/>
</dbReference>
<dbReference type="AlphaFoldDB" id="A0A1Y0HK08"/>
<evidence type="ECO:0000256" key="4">
    <source>
        <dbReference type="SAM" id="SignalP"/>
    </source>
</evidence>
<dbReference type="InterPro" id="IPR035437">
    <property type="entry name" value="SNase_OB-fold_sf"/>
</dbReference>